<protein>
    <submittedName>
        <fullName evidence="8">Zinc finger protein OZF-like</fullName>
    </submittedName>
</protein>
<dbReference type="PROSITE" id="PS50157">
    <property type="entry name" value="ZINC_FINGER_C2H2_2"/>
    <property type="match status" value="8"/>
</dbReference>
<dbReference type="GO" id="GO:0000981">
    <property type="term" value="F:DNA-binding transcription factor activity, RNA polymerase II-specific"/>
    <property type="evidence" value="ECO:0007669"/>
    <property type="project" value="TreeGrafter"/>
</dbReference>
<dbReference type="InParanoid" id="A0A6J0BBJ4"/>
<dbReference type="GO" id="GO:0008270">
    <property type="term" value="F:zinc ion binding"/>
    <property type="evidence" value="ECO:0007669"/>
    <property type="project" value="UniProtKB-KW"/>
</dbReference>
<evidence type="ECO:0000256" key="2">
    <source>
        <dbReference type="ARBA" id="ARBA00022737"/>
    </source>
</evidence>
<evidence type="ECO:0000256" key="1">
    <source>
        <dbReference type="ARBA" id="ARBA00022723"/>
    </source>
</evidence>
<dbReference type="PANTHER" id="PTHR24379:SF121">
    <property type="entry name" value="C2H2-TYPE DOMAIN-CONTAINING PROTEIN"/>
    <property type="match status" value="1"/>
</dbReference>
<organism evidence="8">
    <name type="scientific">Neodiprion lecontei</name>
    <name type="common">Redheaded pine sawfly</name>
    <dbReference type="NCBI Taxonomy" id="441921"/>
    <lineage>
        <taxon>Eukaryota</taxon>
        <taxon>Metazoa</taxon>
        <taxon>Ecdysozoa</taxon>
        <taxon>Arthropoda</taxon>
        <taxon>Hexapoda</taxon>
        <taxon>Insecta</taxon>
        <taxon>Pterygota</taxon>
        <taxon>Neoptera</taxon>
        <taxon>Endopterygota</taxon>
        <taxon>Hymenoptera</taxon>
        <taxon>Tenthredinoidea</taxon>
        <taxon>Diprionidae</taxon>
        <taxon>Diprioninae</taxon>
        <taxon>Neodiprion</taxon>
    </lineage>
</organism>
<feature type="domain" description="C2H2-type" evidence="6">
    <location>
        <begin position="314"/>
        <end position="341"/>
    </location>
</feature>
<gene>
    <name evidence="8" type="primary">LOC107217902</name>
</gene>
<evidence type="ECO:0000259" key="6">
    <source>
        <dbReference type="PROSITE" id="PS50157"/>
    </source>
</evidence>
<dbReference type="InterPro" id="IPR036236">
    <property type="entry name" value="Znf_C2H2_sf"/>
</dbReference>
<dbReference type="RefSeq" id="XP_015511078.2">
    <property type="nucleotide sequence ID" value="XM_015655592.2"/>
</dbReference>
<dbReference type="Pfam" id="PF00096">
    <property type="entry name" value="zf-C2H2"/>
    <property type="match status" value="6"/>
</dbReference>
<keyword evidence="2" id="KW-0677">Repeat</keyword>
<evidence type="ECO:0000313" key="8">
    <source>
        <dbReference type="RefSeq" id="XP_015511078.2"/>
    </source>
</evidence>
<dbReference type="GO" id="GO:0005634">
    <property type="term" value="C:nucleus"/>
    <property type="evidence" value="ECO:0007669"/>
    <property type="project" value="UniProtKB-SubCell"/>
</dbReference>
<dbReference type="SUPFAM" id="SSF57667">
    <property type="entry name" value="beta-beta-alpha zinc fingers"/>
    <property type="match status" value="4"/>
</dbReference>
<dbReference type="AlphaFoldDB" id="A0A6J0BBJ4"/>
<feature type="domain" description="C2H2-type" evidence="6">
    <location>
        <begin position="159"/>
        <end position="184"/>
    </location>
</feature>
<feature type="domain" description="C2H2-type" evidence="6">
    <location>
        <begin position="216"/>
        <end position="243"/>
    </location>
</feature>
<evidence type="ECO:0000256" key="3">
    <source>
        <dbReference type="ARBA" id="ARBA00022771"/>
    </source>
</evidence>
<dbReference type="PANTHER" id="PTHR24379">
    <property type="entry name" value="KRAB AND ZINC FINGER DOMAIN-CONTAINING"/>
    <property type="match status" value="1"/>
</dbReference>
<keyword evidence="4" id="KW-0862">Zinc</keyword>
<keyword evidence="1" id="KW-0479">Metal-binding</keyword>
<feature type="domain" description="C2H2-type" evidence="6">
    <location>
        <begin position="370"/>
        <end position="397"/>
    </location>
</feature>
<reference evidence="8" key="1">
    <citation type="submission" date="2025-08" db="UniProtKB">
        <authorList>
            <consortium name="RefSeq"/>
        </authorList>
    </citation>
    <scope>IDENTIFICATION</scope>
    <source>
        <tissue evidence="8">Thorax and Abdomen</tissue>
    </source>
</reference>
<dbReference type="InterPro" id="IPR013087">
    <property type="entry name" value="Znf_C2H2_type"/>
</dbReference>
<evidence type="ECO:0000256" key="5">
    <source>
        <dbReference type="PROSITE-ProRule" id="PRU00042"/>
    </source>
</evidence>
<name>A0A6J0BBJ4_NEOLC</name>
<accession>A0A6J0BBJ4</accession>
<sequence>MWQRLHPENFLGLSYAIPHWATTISMFNLQKRICLQHIPQEAPKNPQHQWSTDHIQFDETEFKTKLENDPISTEVKRFLLLANNEKLAVLEDEAAGEVVVNQLMVSRVEKPENATSMPKVEPSKNTKKSAKCHICDIELNYEIRMIEHLNIVHGIAKAFECNECSRSFSTPRQLKQHVKIHKAQIVYSCDECDYKSLHKVNIGLHQKRHHWKDYSVFCEICEKGFIAQGELKAHLISHEVARPFACTTCGKSFKSKDHVKGHVRTLHPEMCSSNTVKKYSCEICGQSFSHKPLYYRHKQDEHGEKNCRRKKQLFLCDLCGKAVTSLASMQVHRRIHTGEKPFTCEVCGKCFASMGLLKTHNITHSGERKHTCDDCGKTFTQRSTLVVHKRYHSGERPYVCIKCNKGFVTRTILNLHLKSRRH</sequence>
<dbReference type="KEGG" id="nlo:107217902"/>
<dbReference type="Proteomes" id="UP000829291">
    <property type="component" value="Chromosome 5"/>
</dbReference>
<feature type="domain" description="C2H2-type" evidence="6">
    <location>
        <begin position="279"/>
        <end position="306"/>
    </location>
</feature>
<evidence type="ECO:0000256" key="4">
    <source>
        <dbReference type="ARBA" id="ARBA00022833"/>
    </source>
</evidence>
<evidence type="ECO:0000313" key="7">
    <source>
        <dbReference type="Proteomes" id="UP000829291"/>
    </source>
</evidence>
<proteinExistence type="predicted"/>
<dbReference type="GeneID" id="107217902"/>
<dbReference type="SMART" id="SM00355">
    <property type="entry name" value="ZnF_C2H2"/>
    <property type="match status" value="10"/>
</dbReference>
<keyword evidence="3 5" id="KW-0863">Zinc-finger</keyword>
<feature type="domain" description="C2H2-type" evidence="6">
    <location>
        <begin position="398"/>
        <end position="422"/>
    </location>
</feature>
<feature type="domain" description="C2H2-type" evidence="6">
    <location>
        <begin position="244"/>
        <end position="267"/>
    </location>
</feature>
<dbReference type="PROSITE" id="PS00028">
    <property type="entry name" value="ZINC_FINGER_C2H2_1"/>
    <property type="match status" value="8"/>
</dbReference>
<keyword evidence="7" id="KW-1185">Reference proteome</keyword>
<dbReference type="GO" id="GO:0000977">
    <property type="term" value="F:RNA polymerase II transcription regulatory region sequence-specific DNA binding"/>
    <property type="evidence" value="ECO:0007669"/>
    <property type="project" value="TreeGrafter"/>
</dbReference>
<feature type="domain" description="C2H2-type" evidence="6">
    <location>
        <begin position="342"/>
        <end position="369"/>
    </location>
</feature>
<dbReference type="Gene3D" id="3.30.160.60">
    <property type="entry name" value="Classic Zinc Finger"/>
    <property type="match status" value="7"/>
</dbReference>
<dbReference type="OrthoDB" id="1095242at2759"/>